<comment type="caution">
    <text evidence="1">The sequence shown here is derived from an EMBL/GenBank/DDBJ whole genome shotgun (WGS) entry which is preliminary data.</text>
</comment>
<sequence>MASVAAALRLARPAAMRIAARSTPMAVRAPVRSFTTSRLRLAKKYTKDHEWIDLSADRKSGVIGIARPAALNPALPSNTIFNKEVSDNDAKLYAKSIPAGWLSQLLGMRAINGAAETVWYMKEIHKMLLQSKL</sequence>
<proteinExistence type="predicted"/>
<name>A0ACC1N968_9HYPO</name>
<protein>
    <submittedName>
        <fullName evidence="1">Uncharacterized protein</fullName>
    </submittedName>
</protein>
<organism evidence="1 2">
    <name type="scientific">Zarea fungicola</name>
    <dbReference type="NCBI Taxonomy" id="93591"/>
    <lineage>
        <taxon>Eukaryota</taxon>
        <taxon>Fungi</taxon>
        <taxon>Dikarya</taxon>
        <taxon>Ascomycota</taxon>
        <taxon>Pezizomycotina</taxon>
        <taxon>Sordariomycetes</taxon>
        <taxon>Hypocreomycetidae</taxon>
        <taxon>Hypocreales</taxon>
        <taxon>Cordycipitaceae</taxon>
        <taxon>Zarea</taxon>
    </lineage>
</organism>
<evidence type="ECO:0000313" key="1">
    <source>
        <dbReference type="EMBL" id="KAJ2975469.1"/>
    </source>
</evidence>
<reference evidence="1" key="1">
    <citation type="submission" date="2022-08" db="EMBL/GenBank/DDBJ databases">
        <title>Genome Sequence of Lecanicillium fungicola.</title>
        <authorList>
            <person name="Buettner E."/>
        </authorList>
    </citation>
    <scope>NUCLEOTIDE SEQUENCE</scope>
    <source>
        <strain evidence="1">Babe33</strain>
    </source>
</reference>
<dbReference type="EMBL" id="JANJQO010000704">
    <property type="protein sequence ID" value="KAJ2975469.1"/>
    <property type="molecule type" value="Genomic_DNA"/>
</dbReference>
<accession>A0ACC1N968</accession>
<dbReference type="Proteomes" id="UP001143910">
    <property type="component" value="Unassembled WGS sequence"/>
</dbReference>
<gene>
    <name evidence="1" type="ORF">NQ176_g5500</name>
</gene>
<evidence type="ECO:0000313" key="2">
    <source>
        <dbReference type="Proteomes" id="UP001143910"/>
    </source>
</evidence>
<keyword evidence="2" id="KW-1185">Reference proteome</keyword>